<dbReference type="PROSITE" id="PS00629">
    <property type="entry name" value="IMP_1"/>
    <property type="match status" value="1"/>
</dbReference>
<dbReference type="CDD" id="cd01639">
    <property type="entry name" value="IMPase"/>
    <property type="match status" value="1"/>
</dbReference>
<dbReference type="EMBL" id="KQ474078">
    <property type="protein sequence ID" value="KPV75128.1"/>
    <property type="molecule type" value="Genomic_DNA"/>
</dbReference>
<comment type="cofactor">
    <cofactor evidence="2 7 8">
        <name>Mg(2+)</name>
        <dbReference type="ChEBI" id="CHEBI:18420"/>
    </cofactor>
</comment>
<dbReference type="GO" id="GO:0046872">
    <property type="term" value="F:metal ion binding"/>
    <property type="evidence" value="ECO:0007669"/>
    <property type="project" value="UniProtKB-KW"/>
</dbReference>
<dbReference type="Proteomes" id="UP000053890">
    <property type="component" value="Unassembled WGS sequence"/>
</dbReference>
<evidence type="ECO:0000256" key="2">
    <source>
        <dbReference type="ARBA" id="ARBA00001946"/>
    </source>
</evidence>
<dbReference type="SUPFAM" id="SSF56655">
    <property type="entry name" value="Carbohydrate phosphatase"/>
    <property type="match status" value="1"/>
</dbReference>
<feature type="binding site" evidence="7">
    <location>
        <position position="80"/>
    </location>
    <ligand>
        <name>Mg(2+)</name>
        <dbReference type="ChEBI" id="CHEBI:18420"/>
        <label>1</label>
        <note>catalytic</note>
    </ligand>
</feature>
<dbReference type="GO" id="GO:0007165">
    <property type="term" value="P:signal transduction"/>
    <property type="evidence" value="ECO:0007669"/>
    <property type="project" value="TreeGrafter"/>
</dbReference>
<dbReference type="PANTHER" id="PTHR20854">
    <property type="entry name" value="INOSITOL MONOPHOSPHATASE"/>
    <property type="match status" value="1"/>
</dbReference>
<dbReference type="PROSITE" id="PS00630">
    <property type="entry name" value="IMP_2"/>
    <property type="match status" value="1"/>
</dbReference>
<gene>
    <name evidence="9" type="ORF">RHOBADRAFT_35973</name>
</gene>
<evidence type="ECO:0000256" key="1">
    <source>
        <dbReference type="ARBA" id="ARBA00001033"/>
    </source>
</evidence>
<dbReference type="AlphaFoldDB" id="A0A194S318"/>
<dbReference type="PRINTS" id="PR00377">
    <property type="entry name" value="IMPHPHTASES"/>
</dbReference>
<keyword evidence="5 8" id="KW-0378">Hydrolase</keyword>
<evidence type="ECO:0000256" key="3">
    <source>
        <dbReference type="ARBA" id="ARBA00009759"/>
    </source>
</evidence>
<evidence type="ECO:0000313" key="9">
    <source>
        <dbReference type="EMBL" id="KPV75128.1"/>
    </source>
</evidence>
<dbReference type="UniPathway" id="UPA00823">
    <property type="reaction ID" value="UER00788"/>
</dbReference>
<dbReference type="PANTHER" id="PTHR20854:SF4">
    <property type="entry name" value="INOSITOL-1-MONOPHOSPHATASE-RELATED"/>
    <property type="match status" value="1"/>
</dbReference>
<evidence type="ECO:0000256" key="7">
    <source>
        <dbReference type="PIRSR" id="PIRSR600760-2"/>
    </source>
</evidence>
<dbReference type="FunFam" id="3.30.540.10:FF:000004">
    <property type="entry name" value="Inositol-1-monophosphatase"/>
    <property type="match status" value="1"/>
</dbReference>
<evidence type="ECO:0000256" key="4">
    <source>
        <dbReference type="ARBA" id="ARBA00022723"/>
    </source>
</evidence>
<comment type="catalytic activity">
    <reaction evidence="1 8">
        <text>a myo-inositol phosphate + H2O = myo-inositol + phosphate</text>
        <dbReference type="Rhea" id="RHEA:24056"/>
        <dbReference type="ChEBI" id="CHEBI:15377"/>
        <dbReference type="ChEBI" id="CHEBI:17268"/>
        <dbReference type="ChEBI" id="CHEBI:43474"/>
        <dbReference type="ChEBI" id="CHEBI:84139"/>
        <dbReference type="EC" id="3.1.3.25"/>
    </reaction>
</comment>
<keyword evidence="6 7" id="KW-0460">Magnesium</keyword>
<comment type="pathway">
    <text evidence="8">Polyol metabolism; myo-inositol biosynthesis; myo-inositol from D-glucose 6-phosphate: step 2/2.</text>
</comment>
<evidence type="ECO:0000256" key="8">
    <source>
        <dbReference type="RuleBase" id="RU364068"/>
    </source>
</evidence>
<proteinExistence type="inferred from homology"/>
<protein>
    <recommendedName>
        <fullName evidence="8">Inositol-1-monophosphatase</fullName>
        <ecNumber evidence="8">3.1.3.25</ecNumber>
    </recommendedName>
</protein>
<feature type="binding site" evidence="7">
    <location>
        <position position="100"/>
    </location>
    <ligand>
        <name>Mg(2+)</name>
        <dbReference type="ChEBI" id="CHEBI:18420"/>
        <label>1</label>
        <note>catalytic</note>
    </ligand>
</feature>
<dbReference type="STRING" id="578459.A0A194S318"/>
<dbReference type="InterPro" id="IPR000760">
    <property type="entry name" value="Inositol_monophosphatase-like"/>
</dbReference>
<dbReference type="OrthoDB" id="10254945at2759"/>
<keyword evidence="10" id="KW-1185">Reference proteome</keyword>
<dbReference type="Pfam" id="PF00459">
    <property type="entry name" value="Inositol_P"/>
    <property type="match status" value="1"/>
</dbReference>
<dbReference type="InterPro" id="IPR033942">
    <property type="entry name" value="IMPase"/>
</dbReference>
<comment type="similarity">
    <text evidence="3 8">Belongs to the inositol monophosphatase superfamily.</text>
</comment>
<dbReference type="Gene3D" id="3.30.540.10">
    <property type="entry name" value="Fructose-1,6-Bisphosphatase, subunit A, domain 1"/>
    <property type="match status" value="1"/>
</dbReference>
<dbReference type="GO" id="GO:0006021">
    <property type="term" value="P:inositol biosynthetic process"/>
    <property type="evidence" value="ECO:0007669"/>
    <property type="project" value="UniProtKB-UniPathway"/>
</dbReference>
<evidence type="ECO:0000256" key="5">
    <source>
        <dbReference type="ARBA" id="ARBA00022801"/>
    </source>
</evidence>
<feature type="binding site" evidence="7">
    <location>
        <position position="244"/>
    </location>
    <ligand>
        <name>Mg(2+)</name>
        <dbReference type="ChEBI" id="CHEBI:18420"/>
        <label>1</label>
        <note>catalytic</note>
    </ligand>
</feature>
<organism evidence="9 10">
    <name type="scientific">Rhodotorula graminis (strain WP1)</name>
    <dbReference type="NCBI Taxonomy" id="578459"/>
    <lineage>
        <taxon>Eukaryota</taxon>
        <taxon>Fungi</taxon>
        <taxon>Dikarya</taxon>
        <taxon>Basidiomycota</taxon>
        <taxon>Pucciniomycotina</taxon>
        <taxon>Microbotryomycetes</taxon>
        <taxon>Sporidiobolales</taxon>
        <taxon>Sporidiobolaceae</taxon>
        <taxon>Rhodotorula</taxon>
    </lineage>
</organism>
<evidence type="ECO:0000313" key="10">
    <source>
        <dbReference type="Proteomes" id="UP000053890"/>
    </source>
</evidence>
<dbReference type="OMA" id="ERGLHPW"/>
<dbReference type="InterPro" id="IPR020550">
    <property type="entry name" value="Inositol_monophosphatase_CS"/>
</dbReference>
<dbReference type="Gene3D" id="3.40.190.80">
    <property type="match status" value="1"/>
</dbReference>
<sequence>MPADSLDLEAVYAFTLQLAKDAGAMILAGSAKRTSSADATSGVDAKKNRVDLVTETDQAVEAFIKDQIASTYPSFKFIGEESFAGGERVSLTDEPTFIVDPVDGTSNFVHGLDFVCCSIGFTYKQVPVIGVIFNPFLNKLYSAREGHGAWLNETTRLPLTHPHPAPLPSLGDAIIGVEWGSDRSKNVIEKKGRTFMRLAGDGKEVEGGVMAHSLRSIGSAALNYSMTAAGQLDLYWEIGCWSWDVCAGTIIAREAGGKVYGPSHAHSVSLRLSSRGGAAFEPQDLMGHHFFVVRAIADSEGETGEQAQDRIAKEFFALAEEY</sequence>
<dbReference type="RefSeq" id="XP_018271177.1">
    <property type="nucleotide sequence ID" value="XM_018413319.1"/>
</dbReference>
<dbReference type="GO" id="GO:0008934">
    <property type="term" value="F:inositol monophosphate 1-phosphatase activity"/>
    <property type="evidence" value="ECO:0007669"/>
    <property type="project" value="InterPro"/>
</dbReference>
<evidence type="ECO:0000256" key="6">
    <source>
        <dbReference type="ARBA" id="ARBA00022842"/>
    </source>
</evidence>
<accession>A0A194S318</accession>
<dbReference type="InterPro" id="IPR020583">
    <property type="entry name" value="Inositol_monoP_metal-BS"/>
</dbReference>
<keyword evidence="4 7" id="KW-0479">Metal-binding</keyword>
<reference evidence="9 10" key="1">
    <citation type="journal article" date="2015" name="Front. Microbiol.">
        <title>Genome sequence of the plant growth promoting endophytic yeast Rhodotorula graminis WP1.</title>
        <authorList>
            <person name="Firrincieli A."/>
            <person name="Otillar R."/>
            <person name="Salamov A."/>
            <person name="Schmutz J."/>
            <person name="Khan Z."/>
            <person name="Redman R.S."/>
            <person name="Fleck N.D."/>
            <person name="Lindquist E."/>
            <person name="Grigoriev I.V."/>
            <person name="Doty S.L."/>
        </authorList>
    </citation>
    <scope>NUCLEOTIDE SEQUENCE [LARGE SCALE GENOMIC DNA]</scope>
    <source>
        <strain evidence="9 10">WP1</strain>
    </source>
</reference>
<dbReference type="GeneID" id="28973768"/>
<dbReference type="GO" id="GO:0046854">
    <property type="term" value="P:phosphatidylinositol phosphate biosynthetic process"/>
    <property type="evidence" value="ECO:0007669"/>
    <property type="project" value="InterPro"/>
</dbReference>
<feature type="binding site" evidence="7">
    <location>
        <position position="103"/>
    </location>
    <ligand>
        <name>Mg(2+)</name>
        <dbReference type="ChEBI" id="CHEBI:18420"/>
        <label>1</label>
        <note>catalytic</note>
    </ligand>
</feature>
<name>A0A194S318_RHOGW</name>
<dbReference type="EC" id="3.1.3.25" evidence="8"/>